<dbReference type="InterPro" id="IPR027408">
    <property type="entry name" value="PNPase/RNase_PH_dom_sf"/>
</dbReference>
<keyword evidence="5" id="KW-0963">Cytoplasm</keyword>
<dbReference type="OrthoDB" id="10264038at2759"/>
<feature type="compositionally biased region" description="Polar residues" evidence="11">
    <location>
        <begin position="671"/>
        <end position="680"/>
    </location>
</feature>
<keyword evidence="9" id="KW-0539">Nucleus</keyword>
<feature type="region of interest" description="Disordered" evidence="11">
    <location>
        <begin position="431"/>
        <end position="451"/>
    </location>
</feature>
<keyword evidence="15" id="KW-1185">Reference proteome</keyword>
<feature type="compositionally biased region" description="Basic and acidic residues" evidence="11">
    <location>
        <begin position="514"/>
        <end position="530"/>
    </location>
</feature>
<evidence type="ECO:0000313" key="14">
    <source>
        <dbReference type="EMBL" id="RSH87016.1"/>
    </source>
</evidence>
<dbReference type="SUPFAM" id="SSF55666">
    <property type="entry name" value="Ribonuclease PH domain 2-like"/>
    <property type="match status" value="1"/>
</dbReference>
<evidence type="ECO:0000256" key="6">
    <source>
        <dbReference type="ARBA" id="ARBA00022552"/>
    </source>
</evidence>
<dbReference type="PANTHER" id="PTHR11097:SF14">
    <property type="entry name" value="EXOSOME COMPLEX COMPONENT RRP45"/>
    <property type="match status" value="1"/>
</dbReference>
<feature type="compositionally biased region" description="Low complexity" evidence="11">
    <location>
        <begin position="744"/>
        <end position="756"/>
    </location>
</feature>
<evidence type="ECO:0000256" key="1">
    <source>
        <dbReference type="ARBA" id="ARBA00004496"/>
    </source>
</evidence>
<reference evidence="14 15" key="1">
    <citation type="submission" date="2018-11" db="EMBL/GenBank/DDBJ databases">
        <title>Genome sequence of Saitozyma podzolica DSM 27192.</title>
        <authorList>
            <person name="Aliyu H."/>
            <person name="Gorte O."/>
            <person name="Ochsenreither K."/>
        </authorList>
    </citation>
    <scope>NUCLEOTIDE SEQUENCE [LARGE SCALE GENOMIC DNA]</scope>
    <source>
        <strain evidence="14 15">DSM 27192</strain>
    </source>
</reference>
<feature type="compositionally biased region" description="Low complexity" evidence="11">
    <location>
        <begin position="409"/>
        <end position="419"/>
    </location>
</feature>
<feature type="compositionally biased region" description="Polar residues" evidence="11">
    <location>
        <begin position="773"/>
        <end position="787"/>
    </location>
</feature>
<gene>
    <name evidence="14" type="ORF">EHS25_003504</name>
</gene>
<dbReference type="InterPro" id="IPR050590">
    <property type="entry name" value="Exosome_comp_Rrp42_subfam"/>
</dbReference>
<proteinExistence type="inferred from homology"/>
<dbReference type="GO" id="GO:0016075">
    <property type="term" value="P:rRNA catabolic process"/>
    <property type="evidence" value="ECO:0007669"/>
    <property type="project" value="TreeGrafter"/>
</dbReference>
<evidence type="ECO:0000256" key="10">
    <source>
        <dbReference type="ARBA" id="ARBA00077933"/>
    </source>
</evidence>
<accession>A0A427Y7H6</accession>
<dbReference type="GO" id="GO:0034476">
    <property type="term" value="P:U5 snRNA 3'-end processing"/>
    <property type="evidence" value="ECO:0007669"/>
    <property type="project" value="TreeGrafter"/>
</dbReference>
<dbReference type="InterPro" id="IPR033100">
    <property type="entry name" value="Rrp45"/>
</dbReference>
<dbReference type="GO" id="GO:0035925">
    <property type="term" value="F:mRNA 3'-UTR AU-rich region binding"/>
    <property type="evidence" value="ECO:0007669"/>
    <property type="project" value="TreeGrafter"/>
</dbReference>
<evidence type="ECO:0000259" key="12">
    <source>
        <dbReference type="Pfam" id="PF01138"/>
    </source>
</evidence>
<feature type="compositionally biased region" description="Low complexity" evidence="11">
    <location>
        <begin position="1483"/>
        <end position="1494"/>
    </location>
</feature>
<feature type="domain" description="Exoribonuclease phosphorolytic" evidence="12">
    <location>
        <begin position="32"/>
        <end position="164"/>
    </location>
</feature>
<comment type="similarity">
    <text evidence="3">Belongs to the RNase PH family.</text>
</comment>
<evidence type="ECO:0000313" key="15">
    <source>
        <dbReference type="Proteomes" id="UP000279259"/>
    </source>
</evidence>
<dbReference type="GO" id="GO:0005730">
    <property type="term" value="C:nucleolus"/>
    <property type="evidence" value="ECO:0007669"/>
    <property type="project" value="UniProtKB-SubCell"/>
</dbReference>
<feature type="region of interest" description="Disordered" evidence="11">
    <location>
        <begin position="1711"/>
        <end position="1775"/>
    </location>
</feature>
<feature type="compositionally biased region" description="Acidic residues" evidence="11">
    <location>
        <begin position="869"/>
        <end position="878"/>
    </location>
</feature>
<dbReference type="GO" id="GO:0034473">
    <property type="term" value="P:U1 snRNA 3'-end processing"/>
    <property type="evidence" value="ECO:0007669"/>
    <property type="project" value="TreeGrafter"/>
</dbReference>
<dbReference type="InterPro" id="IPR036345">
    <property type="entry name" value="ExoRNase_PH_dom2_sf"/>
</dbReference>
<feature type="compositionally biased region" description="Polar residues" evidence="11">
    <location>
        <begin position="1112"/>
        <end position="1121"/>
    </location>
</feature>
<dbReference type="Proteomes" id="UP000279259">
    <property type="component" value="Unassembled WGS sequence"/>
</dbReference>
<feature type="compositionally biased region" description="Basic and acidic residues" evidence="11">
    <location>
        <begin position="296"/>
        <end position="310"/>
    </location>
</feature>
<evidence type="ECO:0000256" key="8">
    <source>
        <dbReference type="ARBA" id="ARBA00022884"/>
    </source>
</evidence>
<feature type="compositionally biased region" description="Low complexity" evidence="11">
    <location>
        <begin position="570"/>
        <end position="579"/>
    </location>
</feature>
<feature type="compositionally biased region" description="Pro residues" evidence="11">
    <location>
        <begin position="681"/>
        <end position="697"/>
    </location>
</feature>
<feature type="region of interest" description="Disordered" evidence="11">
    <location>
        <begin position="1346"/>
        <end position="1505"/>
    </location>
</feature>
<feature type="compositionally biased region" description="Pro residues" evidence="11">
    <location>
        <begin position="580"/>
        <end position="594"/>
    </location>
</feature>
<dbReference type="Pfam" id="PF03725">
    <property type="entry name" value="RNase_PH_C"/>
    <property type="match status" value="1"/>
</dbReference>
<feature type="region of interest" description="Disordered" evidence="11">
    <location>
        <begin position="1025"/>
        <end position="1213"/>
    </location>
</feature>
<feature type="compositionally biased region" description="Pro residues" evidence="11">
    <location>
        <begin position="1036"/>
        <end position="1051"/>
    </location>
</feature>
<evidence type="ECO:0000259" key="13">
    <source>
        <dbReference type="Pfam" id="PF03725"/>
    </source>
</evidence>
<feature type="region of interest" description="Disordered" evidence="11">
    <location>
        <begin position="288"/>
        <end position="310"/>
    </location>
</feature>
<evidence type="ECO:0000256" key="5">
    <source>
        <dbReference type="ARBA" id="ARBA00022490"/>
    </source>
</evidence>
<feature type="domain" description="Exoribonuclease phosphorolytic" evidence="13">
    <location>
        <begin position="191"/>
        <end position="256"/>
    </location>
</feature>
<feature type="region of interest" description="Disordered" evidence="11">
    <location>
        <begin position="1229"/>
        <end position="1316"/>
    </location>
</feature>
<feature type="region of interest" description="Disordered" evidence="11">
    <location>
        <begin position="463"/>
        <end position="885"/>
    </location>
</feature>
<dbReference type="Pfam" id="PF01138">
    <property type="entry name" value="RNase_PH"/>
    <property type="match status" value="1"/>
</dbReference>
<feature type="region of interest" description="Disordered" evidence="11">
    <location>
        <begin position="389"/>
        <end position="419"/>
    </location>
</feature>
<feature type="compositionally biased region" description="Gly residues" evidence="11">
    <location>
        <begin position="1495"/>
        <end position="1505"/>
    </location>
</feature>
<evidence type="ECO:0000256" key="3">
    <source>
        <dbReference type="ARBA" id="ARBA00006678"/>
    </source>
</evidence>
<feature type="region of interest" description="Disordered" evidence="11">
    <location>
        <begin position="1593"/>
        <end position="1615"/>
    </location>
</feature>
<evidence type="ECO:0000256" key="7">
    <source>
        <dbReference type="ARBA" id="ARBA00022835"/>
    </source>
</evidence>
<feature type="compositionally biased region" description="Basic and acidic residues" evidence="11">
    <location>
        <begin position="837"/>
        <end position="853"/>
    </location>
</feature>
<comment type="caution">
    <text evidence="14">The sequence shown here is derived from an EMBL/GenBank/DDBJ whole genome shotgun (WGS) entry which is preliminary data.</text>
</comment>
<comment type="subcellular location">
    <subcellularLocation>
        <location evidence="1">Cytoplasm</location>
    </subcellularLocation>
    <subcellularLocation>
        <location evidence="2">Nucleus</location>
        <location evidence="2">Nucleolus</location>
    </subcellularLocation>
</comment>
<dbReference type="GO" id="GO:0000467">
    <property type="term" value="P:exonucleolytic trimming to generate mature 3'-end of 5.8S rRNA from tricistronic rRNA transcript (SSU-rRNA, 5.8S rRNA, LSU-rRNA)"/>
    <property type="evidence" value="ECO:0007669"/>
    <property type="project" value="TreeGrafter"/>
</dbReference>
<feature type="compositionally biased region" description="Low complexity" evidence="11">
    <location>
        <begin position="1431"/>
        <end position="1453"/>
    </location>
</feature>
<feature type="region of interest" description="Disordered" evidence="11">
    <location>
        <begin position="1666"/>
        <end position="1685"/>
    </location>
</feature>
<keyword evidence="8" id="KW-0694">RNA-binding</keyword>
<dbReference type="GO" id="GO:0071035">
    <property type="term" value="P:nuclear polyadenylation-dependent rRNA catabolic process"/>
    <property type="evidence" value="ECO:0007669"/>
    <property type="project" value="TreeGrafter"/>
</dbReference>
<dbReference type="GO" id="GO:0071038">
    <property type="term" value="P:TRAMP-dependent tRNA surveillance pathway"/>
    <property type="evidence" value="ECO:0007669"/>
    <property type="project" value="TreeGrafter"/>
</dbReference>
<dbReference type="GO" id="GO:0034475">
    <property type="term" value="P:U4 snRNA 3'-end processing"/>
    <property type="evidence" value="ECO:0007669"/>
    <property type="project" value="TreeGrafter"/>
</dbReference>
<dbReference type="FunFam" id="3.30.230.70:FF:000005">
    <property type="entry name" value="Exosome complex component RRP45"/>
    <property type="match status" value="1"/>
</dbReference>
<evidence type="ECO:0000256" key="4">
    <source>
        <dbReference type="ARBA" id="ARBA00019572"/>
    </source>
</evidence>
<keyword evidence="6" id="KW-0698">rRNA processing</keyword>
<feature type="compositionally biased region" description="Low complexity" evidence="11">
    <location>
        <begin position="651"/>
        <end position="664"/>
    </location>
</feature>
<feature type="compositionally biased region" description="Low complexity" evidence="11">
    <location>
        <begin position="1765"/>
        <end position="1775"/>
    </location>
</feature>
<feature type="compositionally biased region" description="Polar residues" evidence="11">
    <location>
        <begin position="819"/>
        <end position="834"/>
    </location>
</feature>
<organism evidence="14 15">
    <name type="scientific">Saitozyma podzolica</name>
    <dbReference type="NCBI Taxonomy" id="1890683"/>
    <lineage>
        <taxon>Eukaryota</taxon>
        <taxon>Fungi</taxon>
        <taxon>Dikarya</taxon>
        <taxon>Basidiomycota</taxon>
        <taxon>Agaricomycotina</taxon>
        <taxon>Tremellomycetes</taxon>
        <taxon>Tremellales</taxon>
        <taxon>Trimorphomycetaceae</taxon>
        <taxon>Saitozyma</taxon>
    </lineage>
</organism>
<feature type="compositionally biased region" description="Low complexity" evidence="11">
    <location>
        <begin position="1349"/>
        <end position="1363"/>
    </location>
</feature>
<feature type="compositionally biased region" description="Low complexity" evidence="11">
    <location>
        <begin position="554"/>
        <end position="563"/>
    </location>
</feature>
<evidence type="ECO:0000256" key="9">
    <source>
        <dbReference type="ARBA" id="ARBA00023242"/>
    </source>
</evidence>
<dbReference type="CDD" id="cd11368">
    <property type="entry name" value="RNase_PH_RRP45"/>
    <property type="match status" value="1"/>
</dbReference>
<feature type="compositionally biased region" description="Polar residues" evidence="11">
    <location>
        <begin position="1138"/>
        <end position="1149"/>
    </location>
</feature>
<feature type="compositionally biased region" description="Low complexity" evidence="11">
    <location>
        <begin position="789"/>
        <end position="813"/>
    </location>
</feature>
<feature type="compositionally biased region" description="Polar residues" evidence="11">
    <location>
        <begin position="857"/>
        <end position="867"/>
    </location>
</feature>
<sequence>MPREIDPPSVQRDFVLSALAEGKRLDGRLPLEMREAQFKFGEELGWCECRLGDTTVLAHVNATIVKPRDDRPYEGFLLINSEISPMASSVYEPFRSSEDEVMITRLLEKSIRRTEAVDREALCIVAGEKVWQLRLTLHFLADEGNLLDCAALAAMTALRHFRKPEVEVIGDEVIVHSPEDRAPVPLAIHHTPLCVTFAYFENLQPIIDPTHLESVLSTGSLTLTLNAQRELCVLSKAGGTPLMPSEIMGVVRVGVERVRDLVGSLEQALERDRAQRVVEEEKGILGRQDQAAAARLGREPGPEREGRWQEARQGCVRGNHGQEGAGGGADVERGHSQLADPPRRFSVLLPSLSTAPETSLRSLLASQRARDGPSLTLAEEELLLAEIRSSASPRMRRTPSRGYPNGINTSTSSMTTSASSPSLFNYLDASTPSPGASASPTSPYGPVSPLPTSSSFASFRTFGVNDDDKDDSVRTKSYGFSGGSSLRDGDYIRKVKKSASHRNLSGSVSSRRSNKSDDSQGTPTKERDQDPLPSLPSERPKGGSPAQAETASDRSATPTPISPRTRRSHSPSSSLTLNLPPQPPVPKSLPPPTPDSETSVTMKRISAALEEIEGELKYRPSTAAEQTLGGLDEEEEVLETADRTRARRVSNAKSEASSHSTSSTVFPYHVSPTSSHFTPSVQPPTEPSSPSRLPPSPRSHNLLAQVGGDVPPLPRLSETVITARAVPVPILQPSRPTPARHTPSLSNASTSSAMSAVPGYVPGQPRPVGSAYRSETGSRSNTPTNVFHSPASNPSSATTPSSPSIRARSGSSPQPIAPRTSSLARSQSVNQNPTFRPFEKARADDNPATREPRSGSALATQPSTGSTIEEADESEMEEIGSQSTGYHEVKIHQVPGRHSVANSRRDSDVSVPRNRLGWELRDSLAATSQEGVIEGSANSHESVESYGQVLSPARTLRRVDSSSSDFEPGFEATQDEALRTPETPPQELVALLQAWTGLSLEDMRSMQIRLVAKAKAEREALRAALEESPVLSSPDPVKPPPTLDLFTPPPTGSTDARGVIPNPPELSPSDRGEAVVQTPLTNHATRASGKHADEAEVRRDFEARIAAATAALNRTPSTASNRGKLERKPTKRGAMVISSPTLVSSSAKMTTVPIESPETPGPSLSRAFDKMSGSAGKMSQRWKKLGFKKGPSISGEMSPVTAPVPTPTLDSAISLRTQPPKQNLDAFRFPQTSAGLETPLEALPTPPGTANPTTGLRQMMDKLRRGGDDENTGLHRSPSAPKPTTHTRQASRPLFELREPEKQLPVAKHSPSSSDDSAVAKFIAAGRAVGLNTDQLNEMLSSNGMLDRSASTTSHSTAPTSTSMNHSVPASPNLARMPSVDKGPKGLFRALSKRKKSQPTVPTEPEPPRNVVVRRTRLMADPTGLPVTPVLNRSPNPNGGSPGLSPRGPAPARKQSIKRKPVNLTREDRELVQNSPPAHQRSFSEGSVSIRSSGSGPGLAEAGGLGFLHPGMVPANQSRQSSVSAQSEGSLYDMYGEQEVLHEQRDSAQGCNNAVEITEYEDGRVVWSIVDALRTDDADTDLYDYHRWSMQSRGTSLHSSRRESEPDTETESSIPDVSRWAGAQGLNLRRRETMAQRPETNVFFTSSADVADLIDHLSRDLGASKGRIDILPSSPRAEGFTSSSSPFPYSVAQSAEGSGSTASVSNGHAALGVGQFDDAPSPRRGPPPPINLSKPGAAPAAGFSPKRQMFVRQQFHAAQSNTSPSAASFASSASAGRTVEERLQALLDRLNDSGAQQV</sequence>
<dbReference type="PANTHER" id="PTHR11097">
    <property type="entry name" value="EXOSOME COMPLEX EXONUCLEASE RIBOSOMAL RNA PROCESSING PROTEIN"/>
    <property type="match status" value="1"/>
</dbReference>
<dbReference type="GO" id="GO:0000176">
    <property type="term" value="C:nuclear exosome (RNase complex)"/>
    <property type="evidence" value="ECO:0007669"/>
    <property type="project" value="TreeGrafter"/>
</dbReference>
<dbReference type="STRING" id="1890683.A0A427Y7H6"/>
<keyword evidence="7" id="KW-0271">Exosome</keyword>
<dbReference type="GO" id="GO:0000177">
    <property type="term" value="C:cytoplasmic exosome (RNase complex)"/>
    <property type="evidence" value="ECO:0007669"/>
    <property type="project" value="TreeGrafter"/>
</dbReference>
<name>A0A427Y7H6_9TREE</name>
<protein>
    <recommendedName>
        <fullName evidence="4">Exosome complex component RRP45</fullName>
    </recommendedName>
    <alternativeName>
        <fullName evidence="10">Ribosomal RNA-processing protein 45</fullName>
    </alternativeName>
</protein>
<evidence type="ECO:0000256" key="2">
    <source>
        <dbReference type="ARBA" id="ARBA00004604"/>
    </source>
</evidence>
<dbReference type="InterPro" id="IPR020568">
    <property type="entry name" value="Ribosomal_Su5_D2-typ_SF"/>
</dbReference>
<feature type="compositionally biased region" description="Basic and acidic residues" evidence="11">
    <location>
        <begin position="1259"/>
        <end position="1268"/>
    </location>
</feature>
<dbReference type="SUPFAM" id="SSF54211">
    <property type="entry name" value="Ribosomal protein S5 domain 2-like"/>
    <property type="match status" value="1"/>
</dbReference>
<dbReference type="GO" id="GO:0071028">
    <property type="term" value="P:nuclear mRNA surveillance"/>
    <property type="evidence" value="ECO:0007669"/>
    <property type="project" value="TreeGrafter"/>
</dbReference>
<evidence type="ECO:0000256" key="11">
    <source>
        <dbReference type="SAM" id="MobiDB-lite"/>
    </source>
</evidence>
<dbReference type="EMBL" id="RSCD01000018">
    <property type="protein sequence ID" value="RSH87016.1"/>
    <property type="molecule type" value="Genomic_DNA"/>
</dbReference>
<dbReference type="Gene3D" id="3.30.230.70">
    <property type="entry name" value="GHMP Kinase, N-terminal domain"/>
    <property type="match status" value="1"/>
</dbReference>
<dbReference type="InterPro" id="IPR015847">
    <property type="entry name" value="ExoRNase_PH_dom2"/>
</dbReference>
<feature type="compositionally biased region" description="Basic and acidic residues" evidence="11">
    <location>
        <begin position="1090"/>
        <end position="1103"/>
    </location>
</feature>
<feature type="compositionally biased region" description="Low complexity" evidence="11">
    <location>
        <begin position="431"/>
        <end position="445"/>
    </location>
</feature>
<dbReference type="InterPro" id="IPR001247">
    <property type="entry name" value="ExoRNase_PH_dom1"/>
</dbReference>